<dbReference type="EMBL" id="VDCV01000018">
    <property type="protein sequence ID" value="KAB5514514.1"/>
    <property type="molecule type" value="Genomic_DNA"/>
</dbReference>
<reference evidence="2" key="1">
    <citation type="journal article" date="2019" name="Gigascience">
        <title>De novo genome assembly of the endangered Acer yangbiense, a plant species with extremely small populations endemic to Yunnan Province, China.</title>
        <authorList>
            <person name="Yang J."/>
            <person name="Wariss H.M."/>
            <person name="Tao L."/>
            <person name="Zhang R."/>
            <person name="Yun Q."/>
            <person name="Hollingsworth P."/>
            <person name="Dao Z."/>
            <person name="Luo G."/>
            <person name="Guo H."/>
            <person name="Ma Y."/>
            <person name="Sun W."/>
        </authorList>
    </citation>
    <scope>NUCLEOTIDE SEQUENCE [LARGE SCALE GENOMIC DNA]</scope>
    <source>
        <strain evidence="2">cv. br00</strain>
    </source>
</reference>
<dbReference type="AlphaFoldDB" id="A0A5N5J992"/>
<evidence type="ECO:0000313" key="1">
    <source>
        <dbReference type="EMBL" id="KAB5514514.1"/>
    </source>
</evidence>
<gene>
    <name evidence="1" type="ORF">DKX38_028420</name>
</gene>
<dbReference type="InterPro" id="IPR017946">
    <property type="entry name" value="PLC-like_Pdiesterase_TIM-brl"/>
</dbReference>
<proteinExistence type="predicted"/>
<dbReference type="SUPFAM" id="SSF51695">
    <property type="entry name" value="PLC-like phosphodiesterases"/>
    <property type="match status" value="1"/>
</dbReference>
<organism evidence="1 2">
    <name type="scientific">Salix brachista</name>
    <dbReference type="NCBI Taxonomy" id="2182728"/>
    <lineage>
        <taxon>Eukaryota</taxon>
        <taxon>Viridiplantae</taxon>
        <taxon>Streptophyta</taxon>
        <taxon>Embryophyta</taxon>
        <taxon>Tracheophyta</taxon>
        <taxon>Spermatophyta</taxon>
        <taxon>Magnoliopsida</taxon>
        <taxon>eudicotyledons</taxon>
        <taxon>Gunneridae</taxon>
        <taxon>Pentapetalae</taxon>
        <taxon>rosids</taxon>
        <taxon>fabids</taxon>
        <taxon>Malpighiales</taxon>
        <taxon>Salicaceae</taxon>
        <taxon>Saliceae</taxon>
        <taxon>Salix</taxon>
    </lineage>
</organism>
<keyword evidence="2" id="KW-1185">Reference proteome</keyword>
<dbReference type="GO" id="GO:0008081">
    <property type="term" value="F:phosphoric diester hydrolase activity"/>
    <property type="evidence" value="ECO:0007669"/>
    <property type="project" value="InterPro"/>
</dbReference>
<comment type="caution">
    <text evidence="1">The sequence shown here is derived from an EMBL/GenBank/DDBJ whole genome shotgun (WGS) entry which is preliminary data.</text>
</comment>
<name>A0A5N5J992_9ROSI</name>
<dbReference type="GO" id="GO:0006629">
    <property type="term" value="P:lipid metabolic process"/>
    <property type="evidence" value="ECO:0007669"/>
    <property type="project" value="InterPro"/>
</dbReference>
<evidence type="ECO:0000313" key="2">
    <source>
        <dbReference type="Proteomes" id="UP000326939"/>
    </source>
</evidence>
<protein>
    <submittedName>
        <fullName evidence="1">Uncharacterized protein</fullName>
    </submittedName>
</protein>
<accession>A0A5N5J992</accession>
<dbReference type="Proteomes" id="UP000326939">
    <property type="component" value="Chromosome 18"/>
</dbReference>
<sequence length="188" mass="21550">MSLMKRRMESGWEDFKIKETLTNPVDLLICMRAIKNKAFQASEYPVMVTKTCGDMLYYSIVEVVARIEIAVYQSYEEKERMISMFWKSLHDARFAEYQEGCEQLINHGIDVGLVTLLLERGLITCKVEKGLVRQKGKRPLISKEETAAVVVTAHSKNDEGMSSFAATKIATPPKKRDVLQPLQHRFIF</sequence>